<dbReference type="Proteomes" id="UP000188268">
    <property type="component" value="Unassembled WGS sequence"/>
</dbReference>
<protein>
    <submittedName>
        <fullName evidence="2">Uncharacterized protein</fullName>
    </submittedName>
</protein>
<keyword evidence="3" id="KW-1185">Reference proteome</keyword>
<dbReference type="Gramene" id="OMO93817">
    <property type="protein sequence ID" value="OMO93817"/>
    <property type="gene ID" value="CCACVL1_06337"/>
</dbReference>
<accession>A0A1R3JG78</accession>
<reference evidence="2 3" key="1">
    <citation type="submission" date="2013-09" db="EMBL/GenBank/DDBJ databases">
        <title>Corchorus capsularis genome sequencing.</title>
        <authorList>
            <person name="Alam M."/>
            <person name="Haque M.S."/>
            <person name="Islam M.S."/>
            <person name="Emdad E.M."/>
            <person name="Islam M.M."/>
            <person name="Ahmed B."/>
            <person name="Halim A."/>
            <person name="Hossen Q.M.M."/>
            <person name="Hossain M.Z."/>
            <person name="Ahmed R."/>
            <person name="Khan M.M."/>
            <person name="Islam R."/>
            <person name="Rashid M.M."/>
            <person name="Khan S.A."/>
            <person name="Rahman M.S."/>
            <person name="Alam M."/>
        </authorList>
    </citation>
    <scope>NUCLEOTIDE SEQUENCE [LARGE SCALE GENOMIC DNA]</scope>
    <source>
        <strain evidence="3">cv. CVL-1</strain>
        <tissue evidence="2">Whole seedling</tissue>
    </source>
</reference>
<keyword evidence="1" id="KW-0472">Membrane</keyword>
<keyword evidence="1" id="KW-1133">Transmembrane helix</keyword>
<feature type="transmembrane region" description="Helical" evidence="1">
    <location>
        <begin position="31"/>
        <end position="54"/>
    </location>
</feature>
<feature type="non-terminal residue" evidence="2">
    <location>
        <position position="1"/>
    </location>
</feature>
<proteinExistence type="predicted"/>
<evidence type="ECO:0000313" key="2">
    <source>
        <dbReference type="EMBL" id="OMO93817.1"/>
    </source>
</evidence>
<sequence length="63" mass="7659">VRFFKFDVGSATANQVMHICSNLLSYEKPFLHLNAFGCLFFMIRWLRCLVYIMMRFCIRKQFR</sequence>
<evidence type="ECO:0000313" key="3">
    <source>
        <dbReference type="Proteomes" id="UP000188268"/>
    </source>
</evidence>
<organism evidence="2 3">
    <name type="scientific">Corchorus capsularis</name>
    <name type="common">Jute</name>
    <dbReference type="NCBI Taxonomy" id="210143"/>
    <lineage>
        <taxon>Eukaryota</taxon>
        <taxon>Viridiplantae</taxon>
        <taxon>Streptophyta</taxon>
        <taxon>Embryophyta</taxon>
        <taxon>Tracheophyta</taxon>
        <taxon>Spermatophyta</taxon>
        <taxon>Magnoliopsida</taxon>
        <taxon>eudicotyledons</taxon>
        <taxon>Gunneridae</taxon>
        <taxon>Pentapetalae</taxon>
        <taxon>rosids</taxon>
        <taxon>malvids</taxon>
        <taxon>Malvales</taxon>
        <taxon>Malvaceae</taxon>
        <taxon>Grewioideae</taxon>
        <taxon>Apeibeae</taxon>
        <taxon>Corchorus</taxon>
    </lineage>
</organism>
<dbReference type="EMBL" id="AWWV01008034">
    <property type="protein sequence ID" value="OMO93817.1"/>
    <property type="molecule type" value="Genomic_DNA"/>
</dbReference>
<gene>
    <name evidence="2" type="ORF">CCACVL1_06337</name>
</gene>
<keyword evidence="1" id="KW-0812">Transmembrane</keyword>
<evidence type="ECO:0000256" key="1">
    <source>
        <dbReference type="SAM" id="Phobius"/>
    </source>
</evidence>
<comment type="caution">
    <text evidence="2">The sequence shown here is derived from an EMBL/GenBank/DDBJ whole genome shotgun (WGS) entry which is preliminary data.</text>
</comment>
<name>A0A1R3JG78_COCAP</name>
<dbReference type="AlphaFoldDB" id="A0A1R3JG78"/>